<feature type="domain" description="Haemolysin activator HlyB C-terminal" evidence="2">
    <location>
        <begin position="378"/>
        <end position="558"/>
    </location>
</feature>
<comment type="caution">
    <text evidence="3">The sequence shown here is derived from an EMBL/GenBank/DDBJ whole genome shotgun (WGS) entry which is preliminary data.</text>
</comment>
<reference evidence="3 4" key="1">
    <citation type="submission" date="2019-06" db="EMBL/GenBank/DDBJ databases">
        <title>Erythrobacter insulae sp. nov., isolated from a tidal flat.</title>
        <authorList>
            <person name="Yoon J.-H."/>
        </authorList>
    </citation>
    <scope>NUCLEOTIDE SEQUENCE [LARGE SCALE GENOMIC DNA]</scope>
    <source>
        <strain evidence="3 4">JBTF-M21</strain>
    </source>
</reference>
<keyword evidence="4" id="KW-1185">Reference proteome</keyword>
<dbReference type="GO" id="GO:0046819">
    <property type="term" value="P:protein secretion by the type V secretion system"/>
    <property type="evidence" value="ECO:0007669"/>
    <property type="project" value="TreeGrafter"/>
</dbReference>
<feature type="chain" id="PRO_5021791469" evidence="1">
    <location>
        <begin position="41"/>
        <end position="597"/>
    </location>
</feature>
<dbReference type="Pfam" id="PF03865">
    <property type="entry name" value="ShlB"/>
    <property type="match status" value="1"/>
</dbReference>
<dbReference type="AlphaFoldDB" id="A0A547PDL3"/>
<proteinExistence type="predicted"/>
<dbReference type="PANTHER" id="PTHR34597:SF6">
    <property type="entry name" value="BLR6126 PROTEIN"/>
    <property type="match status" value="1"/>
</dbReference>
<evidence type="ECO:0000313" key="4">
    <source>
        <dbReference type="Proteomes" id="UP000316343"/>
    </source>
</evidence>
<dbReference type="GO" id="GO:0008320">
    <property type="term" value="F:protein transmembrane transporter activity"/>
    <property type="evidence" value="ECO:0007669"/>
    <property type="project" value="TreeGrafter"/>
</dbReference>
<dbReference type="OrthoDB" id="7486497at2"/>
<dbReference type="Gene3D" id="3.10.20.310">
    <property type="entry name" value="membrane protein fhac"/>
    <property type="match status" value="1"/>
</dbReference>
<evidence type="ECO:0000259" key="2">
    <source>
        <dbReference type="Pfam" id="PF03865"/>
    </source>
</evidence>
<dbReference type="PANTHER" id="PTHR34597">
    <property type="entry name" value="SLR1661 PROTEIN"/>
    <property type="match status" value="1"/>
</dbReference>
<dbReference type="GO" id="GO:0098046">
    <property type="term" value="C:type V protein secretion system complex"/>
    <property type="evidence" value="ECO:0007669"/>
    <property type="project" value="TreeGrafter"/>
</dbReference>
<accession>A0A547PDL3</accession>
<evidence type="ECO:0000313" key="3">
    <source>
        <dbReference type="EMBL" id="TRD12231.1"/>
    </source>
</evidence>
<dbReference type="EMBL" id="VHJK01000001">
    <property type="protein sequence ID" value="TRD12231.1"/>
    <property type="molecule type" value="Genomic_DNA"/>
</dbReference>
<protein>
    <submittedName>
        <fullName evidence="3">ShlB/FhaC/HecB family hemolysin secretion/activation protein</fullName>
    </submittedName>
</protein>
<dbReference type="Gene3D" id="2.40.160.50">
    <property type="entry name" value="membrane protein fhac: a member of the omp85/tpsb transporter family"/>
    <property type="match status" value="1"/>
</dbReference>
<keyword evidence="1" id="KW-0732">Signal</keyword>
<organism evidence="3 4">
    <name type="scientific">Erythrobacter insulae</name>
    <dbReference type="NCBI Taxonomy" id="2584124"/>
    <lineage>
        <taxon>Bacteria</taxon>
        <taxon>Pseudomonadati</taxon>
        <taxon>Pseudomonadota</taxon>
        <taxon>Alphaproteobacteria</taxon>
        <taxon>Sphingomonadales</taxon>
        <taxon>Erythrobacteraceae</taxon>
        <taxon>Erythrobacter/Porphyrobacter group</taxon>
        <taxon>Erythrobacter</taxon>
    </lineage>
</organism>
<name>A0A547PDL3_9SPHN</name>
<feature type="signal peptide" evidence="1">
    <location>
        <begin position="1"/>
        <end position="40"/>
    </location>
</feature>
<dbReference type="InterPro" id="IPR005565">
    <property type="entry name" value="Hemolysn_activator_HlyB_C"/>
</dbReference>
<dbReference type="InterPro" id="IPR051544">
    <property type="entry name" value="TPS_OM_transporter"/>
</dbReference>
<evidence type="ECO:0000256" key="1">
    <source>
        <dbReference type="SAM" id="SignalP"/>
    </source>
</evidence>
<dbReference type="Proteomes" id="UP000316343">
    <property type="component" value="Unassembled WGS sequence"/>
</dbReference>
<gene>
    <name evidence="3" type="ORF">FGU71_10400</name>
</gene>
<sequence length="597" mass="63958">MIAVMKAGARQQDPKMKSILRSSLSVLASIWALSSVAAQAQTREEIQRDLLDPSLQAQGQSVAVDSEVTRPACPLAGEEFADLKFTFTGANFTGLEAIGSDFVAPAYLDLIGNELSVAAICDIRDQASDILRDAGYLAVVRVPVQEIDDGRVDFNIVLARMTGVQIRGDAGNSAKALQQYVNKLTEQPVFNVNQAERYLLLARDIPGLDVRLLMQPAPPESGARPGDVIGIFNVIRDPVQFDATVQNFGSQSVGRVGAFGRVRFNGLTGLADQTTISLYSTADIQEQNVVQIGHDMKLGGDGFTLGGNLTFAWSQPDIVGDDLFESETFIGTIYAAYPFKRTQTSNIYGRIGFELIDQEVEFSGLALTEDQLRIGFARIEFNSIDAASLGGAGGYSSIEPKFGLAGAVEMRQGLGVLGASEACGVGFVNCIAPNVVPPSRLDGDPTGFVVRGEAQIDYRPSPEFLIRMRPRFQYSPDALLGYEQVSGGNYTSGRGFDPGAVIGDSGFGGQIELAYGSLVPQVPGGRAFQPYVFFDLMSVSINNLPGQQDISSLGGGLRASLGRSIYLDVFGAVPLERAPFQVERGDFRLLATLSVQL</sequence>